<organism evidence="2 3">
    <name type="scientific">Liparis tanakae</name>
    <name type="common">Tanaka's snailfish</name>
    <dbReference type="NCBI Taxonomy" id="230148"/>
    <lineage>
        <taxon>Eukaryota</taxon>
        <taxon>Metazoa</taxon>
        <taxon>Chordata</taxon>
        <taxon>Craniata</taxon>
        <taxon>Vertebrata</taxon>
        <taxon>Euteleostomi</taxon>
        <taxon>Actinopterygii</taxon>
        <taxon>Neopterygii</taxon>
        <taxon>Teleostei</taxon>
        <taxon>Neoteleostei</taxon>
        <taxon>Acanthomorphata</taxon>
        <taxon>Eupercaria</taxon>
        <taxon>Perciformes</taxon>
        <taxon>Cottioidei</taxon>
        <taxon>Cottales</taxon>
        <taxon>Liparidae</taxon>
        <taxon>Liparis</taxon>
    </lineage>
</organism>
<dbReference type="EMBL" id="SRLO01000132">
    <property type="protein sequence ID" value="TNN72822.1"/>
    <property type="molecule type" value="Genomic_DNA"/>
</dbReference>
<keyword evidence="3" id="KW-1185">Reference proteome</keyword>
<sequence>MQRQQMVVAARPGLGIAPEEQTEGRRGKIPCCLSPKKTISLSREKERACYWKKKKKKKKKQKWW</sequence>
<feature type="region of interest" description="Disordered" evidence="1">
    <location>
        <begin position="1"/>
        <end position="29"/>
    </location>
</feature>
<reference evidence="2 3" key="1">
    <citation type="submission" date="2019-03" db="EMBL/GenBank/DDBJ databases">
        <title>First draft genome of Liparis tanakae, snailfish: a comprehensive survey of snailfish specific genes.</title>
        <authorList>
            <person name="Kim W."/>
            <person name="Song I."/>
            <person name="Jeong J.-H."/>
            <person name="Kim D."/>
            <person name="Kim S."/>
            <person name="Ryu S."/>
            <person name="Song J.Y."/>
            <person name="Lee S.K."/>
        </authorList>
    </citation>
    <scope>NUCLEOTIDE SEQUENCE [LARGE SCALE GENOMIC DNA]</scope>
    <source>
        <tissue evidence="2">Muscle</tissue>
    </source>
</reference>
<name>A0A4Z2I6A4_9TELE</name>
<protein>
    <submittedName>
        <fullName evidence="2">Uncharacterized protein</fullName>
    </submittedName>
</protein>
<evidence type="ECO:0000313" key="2">
    <source>
        <dbReference type="EMBL" id="TNN72822.1"/>
    </source>
</evidence>
<dbReference type="AlphaFoldDB" id="A0A4Z2I6A4"/>
<evidence type="ECO:0000256" key="1">
    <source>
        <dbReference type="SAM" id="MobiDB-lite"/>
    </source>
</evidence>
<dbReference type="Proteomes" id="UP000314294">
    <property type="component" value="Unassembled WGS sequence"/>
</dbReference>
<gene>
    <name evidence="2" type="ORF">EYF80_016933</name>
</gene>
<evidence type="ECO:0000313" key="3">
    <source>
        <dbReference type="Proteomes" id="UP000314294"/>
    </source>
</evidence>
<comment type="caution">
    <text evidence="2">The sequence shown here is derived from an EMBL/GenBank/DDBJ whole genome shotgun (WGS) entry which is preliminary data.</text>
</comment>
<proteinExistence type="predicted"/>
<accession>A0A4Z2I6A4</accession>